<evidence type="ECO:0000259" key="9">
    <source>
        <dbReference type="PROSITE" id="PS50235"/>
    </source>
</evidence>
<dbReference type="PROSITE" id="PS50235">
    <property type="entry name" value="USP_3"/>
    <property type="match status" value="1"/>
</dbReference>
<keyword evidence="4" id="KW-0645">Protease</keyword>
<evidence type="ECO:0000313" key="12">
    <source>
        <dbReference type="Proteomes" id="UP000219602"/>
    </source>
</evidence>
<dbReference type="SMART" id="SM00695">
    <property type="entry name" value="DUSP"/>
    <property type="match status" value="1"/>
</dbReference>
<feature type="region of interest" description="Disordered" evidence="8">
    <location>
        <begin position="1429"/>
        <end position="1460"/>
    </location>
</feature>
<evidence type="ECO:0000256" key="3">
    <source>
        <dbReference type="ARBA" id="ARBA00012759"/>
    </source>
</evidence>
<accession>A0A2H3H593</accession>
<reference evidence="11 12" key="2">
    <citation type="journal article" date="2017" name="Sci. Rep.">
        <title>A mobile pathogenicity chromosome in Fusarium oxysporum for infection of multiple cucurbit species.</title>
        <authorList>
            <person name="van Dam P."/>
            <person name="Fokkens L."/>
            <person name="Ayukawa Y."/>
            <person name="van der Gragt M."/>
            <person name="Ter Horst A."/>
            <person name="Brankovics B."/>
            <person name="Houterman P.M."/>
            <person name="Arie T."/>
            <person name="Rep M."/>
        </authorList>
    </citation>
    <scope>NUCLEOTIDE SEQUENCE [LARGE SCALE GENOMIC DNA]</scope>
    <source>
        <strain evidence="11 12">Forc016</strain>
    </source>
</reference>
<evidence type="ECO:0000256" key="5">
    <source>
        <dbReference type="ARBA" id="ARBA00022786"/>
    </source>
</evidence>
<feature type="compositionally biased region" description="Basic and acidic residues" evidence="8">
    <location>
        <begin position="1524"/>
        <end position="1537"/>
    </location>
</feature>
<keyword evidence="6" id="KW-0378">Hydrolase</keyword>
<sequence length="1602" mass="176913">MWFNSCSFEATHSWVTINGNKLPPELPGQLAFKTSSSKKRKLLRSDLPLDSIDSSSPSPDSVLPSCEVDDDPALSFSASLASNSNSFLRADSQPASSLPPRLQHQTSSLVSADYASSAASSPCASAYADLSIESDRGGDETGPAPTLALARSQSPLRLSHRAIMNGDADLPQRSSSPLKRRASSMDPENDADRTRDVDMGTSQANESIEGASQLAPESLPRDMSVEAPEPTANSATDAFPAQPIPSLQEQIKIIETLLKAYQEAQVKEGDKAYLVSNTWVQKALSLRGGSKDSKEGDSTSDLLGPVDNSDIIEEVVTEPTGKEYIRLKQGTNENEFTLFPEDAWKMVVDWYGIKNGQEAIIRAAINTAEPGEEPVIQFEFHPPVFTVHRLWSEISPLPIEQSLKAKNPPPYKFVRSRKYHAQTFVKEIKTATGVPLDRKIRLFMVPQVQQVSGPSEPSRALTPPDSPGRTHNGASSTDTWSKLLLDNVSFSQVRDQRVKCKLEDKTIDPKFNGSSNLTMFDLVTDQTLVIDEAIESFWVSNYTGKTPPNGLAIPSRSGLASSNASGRSSPAPGGSLTRGRTGKKPGRSIGVVGLQNLGNTCYMNSALQCVRSVEELTKYFLTNEYLNEVNKTNLLGYNGKVAITYGNLLKEIYTEGRGSVTPRDFKNTIGRCRSTFSGYGQQDSQEFLGFLLDALQEDLSRVKKKPYIEKPDSTDDMINNPEAIKEMADKVWDITRLRDDSVIADLFTGLYKSTLKCPECGKISITFDPFNNLTLPIPVEDVWMAKVKFLPLNDVPVMFEVELPKHSAIEQLKQFLSARTGVPVERLIGGEEYKDRFFKIYDNNLDVSEEIAKNDLATFHELDAVPTNWPHRASKPRSMLDIDTPLEAPWNDPRYERIVVPVFHRIPSNYGRARDGVAPPSFICFTKEEASDIDLIRRKILEKISNFSTWSKLRNGPEENSDNADGEVVASDADLSGDSKVVANSVEGEDDIVDVHMKDTSEALPHQPQILKRFNKSRPKFIGPDSFLEPELQNLFDLCYFTDKAYSGDVPTGWSNVDHHQLLPKLSDRIPQPSPEDDDTASRDDESSTPSNEDASSNDESIKAETTQTRMVEESSEEEVQEAPRKFNGRPSKVKGRKLKGQKFNKKANKRRERMQNKKHKAASVKPQPQPPAVADGGPLIRLGEGIVVDWNEDAWEKVFGGAAKILADEQGAPTFIDLETLTDPALKIAQRRRHHRRTRGISLEECLDEFERAEVLSEQDMWYCPRCKEHRRASKKFDLWKSPDILVAHLKRFSNSGWRRDKLDVMVDFPIEGLDLTSRVIQKEDGKDEIYDLIAVDDHYGGLGGGHYTAYAKNFVDGRWYNYNDSSASPVSDPSTCITSAAYLLFYRRRSSTPLGGSRFGVGEGQRLGEGSSLNGLSSAGIGAAATRHLGGRGSDRITVTSLAGPDDEDEDLPPYDGANRIESIHSTVEDEGVDINGSYQRLDNKSLNLVQGWNFEGLGDSGAEDSTGADIGSDDVQLDSSADERGLSQFDDHDTIMTGQDPAEGESEPAAPQTTILTDTQKSTWDRKDVIDVQTAAGSDRDSNEVAEIHLENEKGIKAE</sequence>
<dbReference type="CDD" id="cd02674">
    <property type="entry name" value="Peptidase_C19R"/>
    <property type="match status" value="1"/>
</dbReference>
<dbReference type="SUPFAM" id="SSF143791">
    <property type="entry name" value="DUSP-like"/>
    <property type="match status" value="1"/>
</dbReference>
<comment type="catalytic activity">
    <reaction evidence="1">
        <text>Thiol-dependent hydrolysis of ester, thioester, amide, peptide and isopeptide bonds formed by the C-terminal Gly of ubiquitin (a 76-residue protein attached to proteins as an intracellular targeting signal).</text>
        <dbReference type="EC" id="3.4.19.12"/>
    </reaction>
</comment>
<dbReference type="InterPro" id="IPR028889">
    <property type="entry name" value="USP"/>
</dbReference>
<proteinExistence type="inferred from homology"/>
<feature type="region of interest" description="Disordered" evidence="8">
    <location>
        <begin position="1065"/>
        <end position="1178"/>
    </location>
</feature>
<gene>
    <name evidence="11" type="ORF">AU210_006366</name>
</gene>
<dbReference type="GO" id="GO:0004843">
    <property type="term" value="F:cysteine-type deubiquitinase activity"/>
    <property type="evidence" value="ECO:0007669"/>
    <property type="project" value="UniProtKB-EC"/>
</dbReference>
<dbReference type="PROSITE" id="PS51283">
    <property type="entry name" value="DUSP"/>
    <property type="match status" value="1"/>
</dbReference>
<comment type="similarity">
    <text evidence="2">Belongs to the peptidase C19 family.</text>
</comment>
<feature type="compositionally biased region" description="Low complexity" evidence="8">
    <location>
        <begin position="554"/>
        <end position="575"/>
    </location>
</feature>
<dbReference type="Gene3D" id="3.30.2230.10">
    <property type="entry name" value="DUSP-like"/>
    <property type="match status" value="1"/>
</dbReference>
<feature type="domain" description="DUSP" evidence="10">
    <location>
        <begin position="245"/>
        <end position="365"/>
    </location>
</feature>
<dbReference type="EC" id="3.4.19.12" evidence="3"/>
<dbReference type="PANTHER" id="PTHR21646:SF24">
    <property type="entry name" value="UBIQUITIN CARBOXYL-TERMINAL HYDROLASE"/>
    <property type="match status" value="1"/>
</dbReference>
<feature type="compositionally biased region" description="Polar residues" evidence="8">
    <location>
        <begin position="1554"/>
        <end position="1565"/>
    </location>
</feature>
<dbReference type="STRING" id="327505.A0A2H3H593"/>
<protein>
    <recommendedName>
        <fullName evidence="3">ubiquitinyl hydrolase 1</fullName>
        <ecNumber evidence="3">3.4.19.12</ecNumber>
    </recommendedName>
</protein>
<feature type="region of interest" description="Disordered" evidence="8">
    <location>
        <begin position="134"/>
        <end position="240"/>
    </location>
</feature>
<feature type="region of interest" description="Disordered" evidence="8">
    <location>
        <begin position="1522"/>
        <end position="1602"/>
    </location>
</feature>
<evidence type="ECO:0000256" key="6">
    <source>
        <dbReference type="ARBA" id="ARBA00022801"/>
    </source>
</evidence>
<feature type="domain" description="USP" evidence="9">
    <location>
        <begin position="592"/>
        <end position="1391"/>
    </location>
</feature>
<feature type="region of interest" description="Disordered" evidence="8">
    <location>
        <begin position="549"/>
        <end position="588"/>
    </location>
</feature>
<dbReference type="PROSITE" id="PS00972">
    <property type="entry name" value="USP_1"/>
    <property type="match status" value="1"/>
</dbReference>
<evidence type="ECO:0000256" key="1">
    <source>
        <dbReference type="ARBA" id="ARBA00000707"/>
    </source>
</evidence>
<reference evidence="11 12" key="1">
    <citation type="journal article" date="2016" name="Environ. Microbiol.">
        <title>Effector profiles distinguish formae speciales of Fusarium oxysporum.</title>
        <authorList>
            <person name="van Dam P."/>
            <person name="Fokkens L."/>
            <person name="Schmidt S.M."/>
            <person name="Linmans J.H."/>
            <person name="Kistler H.C."/>
            <person name="Ma L.J."/>
            <person name="Rep M."/>
        </authorList>
    </citation>
    <scope>NUCLEOTIDE SEQUENCE [LARGE SCALE GENOMIC DNA]</scope>
    <source>
        <strain evidence="11 12">Forc016</strain>
    </source>
</reference>
<dbReference type="SUPFAM" id="SSF54001">
    <property type="entry name" value="Cysteine proteinases"/>
    <property type="match status" value="1"/>
</dbReference>
<evidence type="ECO:0000256" key="8">
    <source>
        <dbReference type="SAM" id="MobiDB-lite"/>
    </source>
</evidence>
<feature type="region of interest" description="Disordered" evidence="8">
    <location>
        <begin position="285"/>
        <end position="306"/>
    </location>
</feature>
<keyword evidence="7" id="KW-0788">Thiol protease</keyword>
<dbReference type="InterPro" id="IPR006615">
    <property type="entry name" value="Pept_C19_DUSP"/>
</dbReference>
<dbReference type="Proteomes" id="UP000219602">
    <property type="component" value="Chromosome 5"/>
</dbReference>
<dbReference type="Pfam" id="PF06337">
    <property type="entry name" value="DUSP"/>
    <property type="match status" value="1"/>
</dbReference>
<dbReference type="Pfam" id="PF00443">
    <property type="entry name" value="UCH"/>
    <property type="match status" value="1"/>
</dbReference>
<evidence type="ECO:0000256" key="4">
    <source>
        <dbReference type="ARBA" id="ARBA00022670"/>
    </source>
</evidence>
<dbReference type="GO" id="GO:0006508">
    <property type="term" value="P:proteolysis"/>
    <property type="evidence" value="ECO:0007669"/>
    <property type="project" value="UniProtKB-KW"/>
</dbReference>
<evidence type="ECO:0000313" key="11">
    <source>
        <dbReference type="EMBL" id="PCD37871.1"/>
    </source>
</evidence>
<name>A0A2H3H593_FUSOX</name>
<evidence type="ECO:0000259" key="10">
    <source>
        <dbReference type="PROSITE" id="PS51283"/>
    </source>
</evidence>
<dbReference type="PROSITE" id="PS00973">
    <property type="entry name" value="USP_2"/>
    <property type="match status" value="1"/>
</dbReference>
<dbReference type="InterPro" id="IPR035927">
    <property type="entry name" value="DUSP-like_sf"/>
</dbReference>
<comment type="caution">
    <text evidence="11">The sequence shown here is derived from an EMBL/GenBank/DDBJ whole genome shotgun (WGS) entry which is preliminary data.</text>
</comment>
<dbReference type="InterPro" id="IPR050185">
    <property type="entry name" value="Ub_carboxyl-term_hydrolase"/>
</dbReference>
<evidence type="ECO:0000256" key="2">
    <source>
        <dbReference type="ARBA" id="ARBA00009085"/>
    </source>
</evidence>
<dbReference type="InterPro" id="IPR018200">
    <property type="entry name" value="USP_CS"/>
</dbReference>
<dbReference type="GO" id="GO:0016579">
    <property type="term" value="P:protein deubiquitination"/>
    <property type="evidence" value="ECO:0007669"/>
    <property type="project" value="InterPro"/>
</dbReference>
<dbReference type="EMBL" id="MABQ02000004">
    <property type="protein sequence ID" value="PCD37871.1"/>
    <property type="molecule type" value="Genomic_DNA"/>
</dbReference>
<keyword evidence="5" id="KW-0833">Ubl conjugation pathway</keyword>
<organism evidence="11 12">
    <name type="scientific">Fusarium oxysporum f. sp. radicis-cucumerinum</name>
    <dbReference type="NCBI Taxonomy" id="327505"/>
    <lineage>
        <taxon>Eukaryota</taxon>
        <taxon>Fungi</taxon>
        <taxon>Dikarya</taxon>
        <taxon>Ascomycota</taxon>
        <taxon>Pezizomycotina</taxon>
        <taxon>Sordariomycetes</taxon>
        <taxon>Hypocreomycetidae</taxon>
        <taxon>Hypocreales</taxon>
        <taxon>Nectriaceae</taxon>
        <taxon>Fusarium</taxon>
        <taxon>Fusarium oxysporum species complex</taxon>
    </lineage>
</organism>
<dbReference type="InterPro" id="IPR001394">
    <property type="entry name" value="Peptidase_C19_UCH"/>
</dbReference>
<dbReference type="PANTHER" id="PTHR21646">
    <property type="entry name" value="UBIQUITIN CARBOXYL-TERMINAL HYDROLASE"/>
    <property type="match status" value="1"/>
</dbReference>
<dbReference type="InterPro" id="IPR038765">
    <property type="entry name" value="Papain-like_cys_pep_sf"/>
</dbReference>
<feature type="region of interest" description="Disordered" evidence="8">
    <location>
        <begin position="449"/>
        <end position="478"/>
    </location>
</feature>
<feature type="compositionally biased region" description="Basic and acidic residues" evidence="8">
    <location>
        <begin position="1581"/>
        <end position="1602"/>
    </location>
</feature>
<feature type="compositionally biased region" description="Basic residues" evidence="8">
    <location>
        <begin position="1132"/>
        <end position="1163"/>
    </location>
</feature>
<dbReference type="Gene3D" id="3.90.70.10">
    <property type="entry name" value="Cysteine proteinases"/>
    <property type="match status" value="2"/>
</dbReference>
<evidence type="ECO:0000256" key="7">
    <source>
        <dbReference type="ARBA" id="ARBA00022807"/>
    </source>
</evidence>
<feature type="compositionally biased region" description="Polar residues" evidence="8">
    <location>
        <begin position="1088"/>
        <end position="1110"/>
    </location>
</feature>